<feature type="transmembrane region" description="Helical" evidence="1">
    <location>
        <begin position="347"/>
        <end position="365"/>
    </location>
</feature>
<organism evidence="2 3">
    <name type="scientific">Acrasis kona</name>
    <dbReference type="NCBI Taxonomy" id="1008807"/>
    <lineage>
        <taxon>Eukaryota</taxon>
        <taxon>Discoba</taxon>
        <taxon>Heterolobosea</taxon>
        <taxon>Tetramitia</taxon>
        <taxon>Eutetramitia</taxon>
        <taxon>Acrasidae</taxon>
        <taxon>Acrasis</taxon>
    </lineage>
</organism>
<feature type="transmembrane region" description="Helical" evidence="1">
    <location>
        <begin position="201"/>
        <end position="224"/>
    </location>
</feature>
<feature type="transmembrane region" description="Helical" evidence="1">
    <location>
        <begin position="82"/>
        <end position="104"/>
    </location>
</feature>
<dbReference type="EMBL" id="JAOPGA020001632">
    <property type="protein sequence ID" value="KAL0490069.1"/>
    <property type="molecule type" value="Genomic_DNA"/>
</dbReference>
<sequence>MSFNELIAVGQVCQTWRHASCTNKIWTKKRSKYLENEEFDDEEENFMTEYDVEEFTDNDRDRFFTTINNHKLSKKVLPASSLLWRINVFGFILTFCSIVLYINYTWVVYPLWMDRTIKNTQDHYYFLWIPIWILMCPSIIAELIVLAGGINFVLKIREAYYSNWLIFHVLLSYNKMVFLIPLFSWLYFMMFGVFATNYYNIPFTLSMLPCLFMLIISTMCLVWCSRVLRRKHNTMKKIVVDGKDLFSCFLIIGYNIYFFMQTVALCVKFDFMMSISLLVTIIPTYIMTFFSTIAACVAVYILMRRPRDEKSLVAISKILVVTFLLVVPICVWAIVLSLRLEGFVTGSYILIFLPLYAPITIYLLTFTTISTNRLWAELNIEKLIEDT</sequence>
<dbReference type="Proteomes" id="UP001431209">
    <property type="component" value="Unassembled WGS sequence"/>
</dbReference>
<keyword evidence="3" id="KW-1185">Reference proteome</keyword>
<keyword evidence="1" id="KW-1133">Transmembrane helix</keyword>
<keyword evidence="1" id="KW-0812">Transmembrane</keyword>
<reference evidence="2 3" key="1">
    <citation type="submission" date="2024-03" db="EMBL/GenBank/DDBJ databases">
        <title>The Acrasis kona genome and developmental transcriptomes reveal deep origins of eukaryotic multicellular pathways.</title>
        <authorList>
            <person name="Sheikh S."/>
            <person name="Fu C.-J."/>
            <person name="Brown M.W."/>
            <person name="Baldauf S.L."/>
        </authorList>
    </citation>
    <scope>NUCLEOTIDE SEQUENCE [LARGE SCALE GENOMIC DNA]</scope>
    <source>
        <strain evidence="2 3">ATCC MYA-3509</strain>
    </source>
</reference>
<comment type="caution">
    <text evidence="2">The sequence shown here is derived from an EMBL/GenBank/DDBJ whole genome shotgun (WGS) entry which is preliminary data.</text>
</comment>
<evidence type="ECO:0000256" key="1">
    <source>
        <dbReference type="SAM" id="Phobius"/>
    </source>
</evidence>
<feature type="transmembrane region" description="Helical" evidence="1">
    <location>
        <begin position="175"/>
        <end position="195"/>
    </location>
</feature>
<feature type="transmembrane region" description="Helical" evidence="1">
    <location>
        <begin position="314"/>
        <end position="335"/>
    </location>
</feature>
<name>A0AAW2ZL74_9EUKA</name>
<evidence type="ECO:0000313" key="2">
    <source>
        <dbReference type="EMBL" id="KAL0490069.1"/>
    </source>
</evidence>
<feature type="transmembrane region" description="Helical" evidence="1">
    <location>
        <begin position="124"/>
        <end position="154"/>
    </location>
</feature>
<feature type="transmembrane region" description="Helical" evidence="1">
    <location>
        <begin position="245"/>
        <end position="265"/>
    </location>
</feature>
<dbReference type="AlphaFoldDB" id="A0AAW2ZL74"/>
<keyword evidence="1" id="KW-0472">Membrane</keyword>
<evidence type="ECO:0000313" key="3">
    <source>
        <dbReference type="Proteomes" id="UP001431209"/>
    </source>
</evidence>
<gene>
    <name evidence="2" type="ORF">AKO1_009438</name>
</gene>
<protein>
    <submittedName>
        <fullName evidence="2">Uncharacterized protein</fullName>
    </submittedName>
</protein>
<proteinExistence type="predicted"/>
<accession>A0AAW2ZL74</accession>
<feature type="transmembrane region" description="Helical" evidence="1">
    <location>
        <begin position="271"/>
        <end position="302"/>
    </location>
</feature>